<sequence length="144" mass="16113">MKKVIFSLPLLASLLISANPQSRADCTEVFQNEITKILYANPDDKNNSIEALTQKINTLLEEECDLNASIQKAAAQEKSASSNPKEEKVLILDTTKNSQDCIESFQNEIRELLYENEQQKGKEKRVRVVIKGDGANCTKEPGEK</sequence>
<protein>
    <recommendedName>
        <fullName evidence="4">Periplasmic protein</fullName>
    </recommendedName>
</protein>
<dbReference type="RefSeq" id="WP_025346310.1">
    <property type="nucleotide sequence ID" value="NZ_CP017111.1"/>
</dbReference>
<dbReference type="STRING" id="1193502.SHALO_2995"/>
<dbReference type="Proteomes" id="UP000094609">
    <property type="component" value="Chromosome"/>
</dbReference>
<proteinExistence type="predicted"/>
<name>A0A1D7TP43_9BACT</name>
<accession>A0A1D7TP43</accession>
<evidence type="ECO:0000313" key="2">
    <source>
        <dbReference type="EMBL" id="AOO66742.1"/>
    </source>
</evidence>
<keyword evidence="1" id="KW-0732">Signal</keyword>
<dbReference type="AlphaFoldDB" id="A0A1D7TP43"/>
<evidence type="ECO:0008006" key="4">
    <source>
        <dbReference type="Google" id="ProtNLM"/>
    </source>
</evidence>
<feature type="signal peptide" evidence="1">
    <location>
        <begin position="1"/>
        <end position="24"/>
    </location>
</feature>
<dbReference type="EMBL" id="CP017111">
    <property type="protein sequence ID" value="AOO66742.1"/>
    <property type="molecule type" value="Genomic_DNA"/>
</dbReference>
<keyword evidence="3" id="KW-1185">Reference proteome</keyword>
<gene>
    <name evidence="2" type="ORF">SHALO_2995</name>
</gene>
<feature type="chain" id="PRO_5009099601" description="Periplasmic protein" evidence="1">
    <location>
        <begin position="25"/>
        <end position="144"/>
    </location>
</feature>
<evidence type="ECO:0000256" key="1">
    <source>
        <dbReference type="SAM" id="SignalP"/>
    </source>
</evidence>
<dbReference type="PATRIC" id="fig|1193502.14.peg.3027"/>
<organism evidence="2 3">
    <name type="scientific">Sulfurospirillum halorespirans DSM 13726</name>
    <dbReference type="NCBI Taxonomy" id="1193502"/>
    <lineage>
        <taxon>Bacteria</taxon>
        <taxon>Pseudomonadati</taxon>
        <taxon>Campylobacterota</taxon>
        <taxon>Epsilonproteobacteria</taxon>
        <taxon>Campylobacterales</taxon>
        <taxon>Sulfurospirillaceae</taxon>
        <taxon>Sulfurospirillum</taxon>
    </lineage>
</organism>
<evidence type="ECO:0000313" key="3">
    <source>
        <dbReference type="Proteomes" id="UP000094609"/>
    </source>
</evidence>
<reference evidence="3" key="1">
    <citation type="submission" date="2016-08" db="EMBL/GenBank/DDBJ databases">
        <title>Complete genome sequence of the organohalide-respiring Epsilonproteobacterium Sulfurospirillum halorespirans.</title>
        <authorList>
            <person name="Goris T."/>
            <person name="Zimmermann J."/>
            <person name="Schenz B."/>
            <person name="Lemos M."/>
            <person name="Hackermueller J."/>
            <person name="Diekert G."/>
        </authorList>
    </citation>
    <scope>NUCLEOTIDE SEQUENCE [LARGE SCALE GENOMIC DNA]</scope>
    <source>
        <strain>DSM 13726</strain>
        <strain evidence="3">PCE-M2</strain>
    </source>
</reference>
<dbReference type="KEGG" id="shal:SHALO_2995"/>